<evidence type="ECO:0000256" key="3">
    <source>
        <dbReference type="ARBA" id="ARBA00022723"/>
    </source>
</evidence>
<evidence type="ECO:0000256" key="2">
    <source>
        <dbReference type="ARBA" id="ARBA00022485"/>
    </source>
</evidence>
<dbReference type="AlphaFoldDB" id="A0A178MT10"/>
<evidence type="ECO:0000256" key="7">
    <source>
        <dbReference type="RuleBase" id="RU000620"/>
    </source>
</evidence>
<protein>
    <recommendedName>
        <fullName evidence="7">High-potential iron-sulfur protein</fullName>
        <shortName evidence="7">HiPIP</shortName>
    </recommendedName>
</protein>
<evidence type="ECO:0000259" key="9">
    <source>
        <dbReference type="PROSITE" id="PS51373"/>
    </source>
</evidence>
<comment type="subunit">
    <text evidence="7">Homodimer.</text>
</comment>
<name>A0A178MT10_9PROT</name>
<feature type="domain" description="High potential iron-sulfur proteins family profile" evidence="9">
    <location>
        <begin position="33"/>
        <end position="95"/>
    </location>
</feature>
<keyword evidence="3 7" id="KW-0479">Metal-binding</keyword>
<dbReference type="InterPro" id="IPR006311">
    <property type="entry name" value="TAT_signal"/>
</dbReference>
<dbReference type="GO" id="GO:0019646">
    <property type="term" value="P:aerobic electron transport chain"/>
    <property type="evidence" value="ECO:0007669"/>
    <property type="project" value="InterPro"/>
</dbReference>
<evidence type="ECO:0000313" key="10">
    <source>
        <dbReference type="EMBL" id="OAN52782.1"/>
    </source>
</evidence>
<dbReference type="RefSeq" id="WP_068499121.1">
    <property type="nucleotide sequence ID" value="NZ_LWQU01000128.1"/>
</dbReference>
<dbReference type="Proteomes" id="UP000078543">
    <property type="component" value="Unassembled WGS sequence"/>
</dbReference>
<keyword evidence="4 7" id="KW-0249">Electron transport</keyword>
<feature type="chain" id="PRO_5008092213" description="High-potential iron-sulfur protein" evidence="8">
    <location>
        <begin position="35"/>
        <end position="95"/>
    </location>
</feature>
<evidence type="ECO:0000256" key="1">
    <source>
        <dbReference type="ARBA" id="ARBA00022448"/>
    </source>
</evidence>
<evidence type="ECO:0000313" key="11">
    <source>
        <dbReference type="Proteomes" id="UP000078543"/>
    </source>
</evidence>
<sequence length="95" mass="10279">MNEELPTRRVVLRGALAVGCGLFLPLLSPGQARAQAAATDAPKKMKQATVRYQAQPKGEQKCSGCTNFIAESKTCKLVEGQISPDGWCNMWAKKV</sequence>
<comment type="similarity">
    <text evidence="7">Belongs to the high-potential iron-sulfur protein (HiPIP) family.</text>
</comment>
<comment type="caution">
    <text evidence="10">The sequence shown here is derived from an EMBL/GenBank/DDBJ whole genome shotgun (WGS) entry which is preliminary data.</text>
</comment>
<feature type="signal peptide" evidence="8">
    <location>
        <begin position="1"/>
        <end position="34"/>
    </location>
</feature>
<keyword evidence="11" id="KW-1185">Reference proteome</keyword>
<reference evidence="10 11" key="1">
    <citation type="submission" date="2016-04" db="EMBL/GenBank/DDBJ databases">
        <title>Draft genome sequence of freshwater magnetotactic bacteria Magnetospirillum marisnigri SP-1 and Magnetospirillum moscoviense BB-1.</title>
        <authorList>
            <person name="Koziaeva V."/>
            <person name="Dziuba M.V."/>
            <person name="Ivanov T.M."/>
            <person name="Kuznetsov B."/>
            <person name="Grouzdev D.S."/>
        </authorList>
    </citation>
    <scope>NUCLEOTIDE SEQUENCE [LARGE SCALE GENOMIC DNA]</scope>
    <source>
        <strain evidence="10 11">BB-1</strain>
    </source>
</reference>
<dbReference type="SUPFAM" id="SSF57652">
    <property type="entry name" value="HIPIP (high potential iron protein)"/>
    <property type="match status" value="1"/>
</dbReference>
<keyword evidence="8" id="KW-0732">Signal</keyword>
<organism evidence="10 11">
    <name type="scientific">Magnetospirillum moscoviense</name>
    <dbReference type="NCBI Taxonomy" id="1437059"/>
    <lineage>
        <taxon>Bacteria</taxon>
        <taxon>Pseudomonadati</taxon>
        <taxon>Pseudomonadota</taxon>
        <taxon>Alphaproteobacteria</taxon>
        <taxon>Rhodospirillales</taxon>
        <taxon>Rhodospirillaceae</taxon>
        <taxon>Magnetospirillum</taxon>
    </lineage>
</organism>
<keyword evidence="2 7" id="KW-0004">4Fe-4S</keyword>
<evidence type="ECO:0000256" key="8">
    <source>
        <dbReference type="SAM" id="SignalP"/>
    </source>
</evidence>
<proteinExistence type="inferred from homology"/>
<gene>
    <name evidence="10" type="ORF">A6A05_10415</name>
</gene>
<dbReference type="Pfam" id="PF01355">
    <property type="entry name" value="HIPIP"/>
    <property type="match status" value="1"/>
</dbReference>
<accession>A0A178MT10</accession>
<dbReference type="PROSITE" id="PS51318">
    <property type="entry name" value="TAT"/>
    <property type="match status" value="1"/>
</dbReference>
<dbReference type="OrthoDB" id="5334781at2"/>
<dbReference type="GO" id="GO:0046872">
    <property type="term" value="F:metal ion binding"/>
    <property type="evidence" value="ECO:0007669"/>
    <property type="project" value="UniProtKB-KW"/>
</dbReference>
<dbReference type="PROSITE" id="PS51373">
    <property type="entry name" value="HIPIP"/>
    <property type="match status" value="1"/>
</dbReference>
<keyword evidence="5 7" id="KW-0408">Iron</keyword>
<dbReference type="Gene3D" id="4.10.490.10">
    <property type="entry name" value="High potential iron-sulphur protein"/>
    <property type="match status" value="1"/>
</dbReference>
<dbReference type="EMBL" id="LWQU01000128">
    <property type="protein sequence ID" value="OAN52782.1"/>
    <property type="molecule type" value="Genomic_DNA"/>
</dbReference>
<dbReference type="InterPro" id="IPR000170">
    <property type="entry name" value="High_potential_FeS_prot"/>
</dbReference>
<evidence type="ECO:0000256" key="4">
    <source>
        <dbReference type="ARBA" id="ARBA00022982"/>
    </source>
</evidence>
<dbReference type="STRING" id="1437059.A6A05_10415"/>
<dbReference type="GO" id="GO:0009055">
    <property type="term" value="F:electron transfer activity"/>
    <property type="evidence" value="ECO:0007669"/>
    <property type="project" value="InterPro"/>
</dbReference>
<dbReference type="InterPro" id="IPR036369">
    <property type="entry name" value="HIPIP_sf"/>
</dbReference>
<comment type="function">
    <text evidence="7">Specific class of high-redox-potential 4Fe-4S ferredoxins. Functions in anaerobic electron transport in most purple and in some other photosynthetic bacteria and in at least one genus (Paracoccus) of halophilic, denitrifying bacteria.</text>
</comment>
<evidence type="ECO:0000256" key="5">
    <source>
        <dbReference type="ARBA" id="ARBA00023004"/>
    </source>
</evidence>
<keyword evidence="6 7" id="KW-0411">Iron-sulfur</keyword>
<dbReference type="GO" id="GO:0051539">
    <property type="term" value="F:4 iron, 4 sulfur cluster binding"/>
    <property type="evidence" value="ECO:0007669"/>
    <property type="project" value="UniProtKB-KW"/>
</dbReference>
<keyword evidence="1 7" id="KW-0813">Transport</keyword>
<evidence type="ECO:0000256" key="6">
    <source>
        <dbReference type="ARBA" id="ARBA00023014"/>
    </source>
</evidence>